<dbReference type="GO" id="GO:0046872">
    <property type="term" value="F:metal ion binding"/>
    <property type="evidence" value="ECO:0007669"/>
    <property type="project" value="UniProtKB-UniRule"/>
</dbReference>
<comment type="similarity">
    <text evidence="13">Belongs to the SAT4 family.</text>
</comment>
<dbReference type="InterPro" id="IPR008427">
    <property type="entry name" value="Extracellular_membr_CFEM_dom"/>
</dbReference>
<protein>
    <recommendedName>
        <fullName evidence="17">CFEM domain-containing protein</fullName>
    </recommendedName>
</protein>
<feature type="disulfide bond" evidence="14">
    <location>
        <begin position="46"/>
        <end position="77"/>
    </location>
</feature>
<dbReference type="AlphaFoldDB" id="A0A9P4U8Y1"/>
<evidence type="ECO:0000256" key="15">
    <source>
        <dbReference type="SAM" id="Phobius"/>
    </source>
</evidence>
<gene>
    <name evidence="18" type="ORF">P171DRAFT_489345</name>
</gene>
<feature type="disulfide bond" evidence="14">
    <location>
        <begin position="65"/>
        <end position="98"/>
    </location>
</feature>
<evidence type="ECO:0000256" key="2">
    <source>
        <dbReference type="ARBA" id="ARBA00004589"/>
    </source>
</evidence>
<feature type="transmembrane region" description="Helical" evidence="15">
    <location>
        <begin position="110"/>
        <end position="130"/>
    </location>
</feature>
<feature type="disulfide bond" evidence="14">
    <location>
        <begin position="42"/>
        <end position="82"/>
    </location>
</feature>
<keyword evidence="6" id="KW-0325">Glycoprotein</keyword>
<evidence type="ECO:0000256" key="1">
    <source>
        <dbReference type="ARBA" id="ARBA00004141"/>
    </source>
</evidence>
<proteinExistence type="inferred from homology"/>
<dbReference type="EMBL" id="MU001507">
    <property type="protein sequence ID" value="KAF2440648.1"/>
    <property type="molecule type" value="Genomic_DNA"/>
</dbReference>
<organism evidence="18 19">
    <name type="scientific">Karstenula rhodostoma CBS 690.94</name>
    <dbReference type="NCBI Taxonomy" id="1392251"/>
    <lineage>
        <taxon>Eukaryota</taxon>
        <taxon>Fungi</taxon>
        <taxon>Dikarya</taxon>
        <taxon>Ascomycota</taxon>
        <taxon>Pezizomycotina</taxon>
        <taxon>Dothideomycetes</taxon>
        <taxon>Pleosporomycetidae</taxon>
        <taxon>Pleosporales</taxon>
        <taxon>Massarineae</taxon>
        <taxon>Didymosphaeriaceae</taxon>
        <taxon>Karstenula</taxon>
    </lineage>
</organism>
<dbReference type="InterPro" id="IPR052337">
    <property type="entry name" value="SAT4-like"/>
</dbReference>
<comment type="caution">
    <text evidence="18">The sequence shown here is derived from an EMBL/GenBank/DDBJ whole genome shotgun (WGS) entry which is preliminary data.</text>
</comment>
<evidence type="ECO:0000256" key="4">
    <source>
        <dbReference type="ARBA" id="ARBA00010031"/>
    </source>
</evidence>
<keyword evidence="14" id="KW-0349">Heme</keyword>
<keyword evidence="19" id="KW-1185">Reference proteome</keyword>
<evidence type="ECO:0000313" key="18">
    <source>
        <dbReference type="EMBL" id="KAF2440648.1"/>
    </source>
</evidence>
<dbReference type="PROSITE" id="PS52012">
    <property type="entry name" value="CFEM"/>
    <property type="match status" value="1"/>
</dbReference>
<evidence type="ECO:0000256" key="13">
    <source>
        <dbReference type="ARBA" id="ARBA00038359"/>
    </source>
</evidence>
<dbReference type="PANTHER" id="PTHR33048">
    <property type="entry name" value="PTH11-LIKE INTEGRAL MEMBRANE PROTEIN (AFU_ORTHOLOGUE AFUA_5G11245)"/>
    <property type="match status" value="1"/>
</dbReference>
<reference evidence="18" key="1">
    <citation type="journal article" date="2020" name="Stud. Mycol.">
        <title>101 Dothideomycetes genomes: a test case for predicting lifestyles and emergence of pathogens.</title>
        <authorList>
            <person name="Haridas S."/>
            <person name="Albert R."/>
            <person name="Binder M."/>
            <person name="Bloem J."/>
            <person name="Labutti K."/>
            <person name="Salamov A."/>
            <person name="Andreopoulos B."/>
            <person name="Baker S."/>
            <person name="Barry K."/>
            <person name="Bills G."/>
            <person name="Bluhm B."/>
            <person name="Cannon C."/>
            <person name="Castanera R."/>
            <person name="Culley D."/>
            <person name="Daum C."/>
            <person name="Ezra D."/>
            <person name="Gonzalez J."/>
            <person name="Henrissat B."/>
            <person name="Kuo A."/>
            <person name="Liang C."/>
            <person name="Lipzen A."/>
            <person name="Lutzoni F."/>
            <person name="Magnuson J."/>
            <person name="Mondo S."/>
            <person name="Nolan M."/>
            <person name="Ohm R."/>
            <person name="Pangilinan J."/>
            <person name="Park H.-J."/>
            <person name="Ramirez L."/>
            <person name="Alfaro M."/>
            <person name="Sun H."/>
            <person name="Tritt A."/>
            <person name="Yoshinaga Y."/>
            <person name="Zwiers L.-H."/>
            <person name="Turgeon B."/>
            <person name="Goodwin S."/>
            <person name="Spatafora J."/>
            <person name="Crous P."/>
            <person name="Grigoriev I."/>
        </authorList>
    </citation>
    <scope>NUCLEOTIDE SEQUENCE</scope>
    <source>
        <strain evidence="18">CBS 690.94</strain>
    </source>
</reference>
<name>A0A9P4U8Y1_9PLEO</name>
<feature type="domain" description="CFEM" evidence="17">
    <location>
        <begin position="15"/>
        <end position="125"/>
    </location>
</feature>
<sequence length="265" mass="29538">MESRKLLAAVLFLWLGSVGAASLNETHNLELRALSIADIPPCGLACLFKTVPPTGCALTDYDCQCQNAELAQTLSACMLSNCTMHDSLSTAKVQQDICNFSDESRQHDNYVYTITCYTIPTIFVLLRMIGRPVALRFAFDDYIVVVVLFLTAVPLGLVLKMAGIGFGQHLWNIQPGQLLENLRFFYVAWTTYTFVLGLTKISLTLFYYEVFPSGGACMDSLTLLGWIVINTMVLVFLTIFNCNPVRVFWDRDIKNAKCLNINAIA</sequence>
<accession>A0A9P4U8Y1</accession>
<evidence type="ECO:0000256" key="10">
    <source>
        <dbReference type="ARBA" id="ARBA00023136"/>
    </source>
</evidence>
<dbReference type="InterPro" id="IPR049326">
    <property type="entry name" value="Rhodopsin_dom_fungi"/>
</dbReference>
<keyword evidence="12" id="KW-0449">Lipoprotein</keyword>
<keyword evidence="9 15" id="KW-1133">Transmembrane helix</keyword>
<evidence type="ECO:0000256" key="5">
    <source>
        <dbReference type="ARBA" id="ARBA00022525"/>
    </source>
</evidence>
<dbReference type="PANTHER" id="PTHR33048:SF131">
    <property type="entry name" value="INTEGRAL MEMBRANE PROTEIN"/>
    <property type="match status" value="1"/>
</dbReference>
<keyword evidence="10 15" id="KW-0472">Membrane</keyword>
<evidence type="ECO:0000256" key="7">
    <source>
        <dbReference type="ARBA" id="ARBA00022692"/>
    </source>
</evidence>
<evidence type="ECO:0000256" key="14">
    <source>
        <dbReference type="PROSITE-ProRule" id="PRU01356"/>
    </source>
</evidence>
<keyword evidence="14" id="KW-0408">Iron</keyword>
<dbReference type="GO" id="GO:0098552">
    <property type="term" value="C:side of membrane"/>
    <property type="evidence" value="ECO:0007669"/>
    <property type="project" value="UniProtKB-KW"/>
</dbReference>
<feature type="binding site" description="axial binding residue" evidence="14">
    <location>
        <position position="60"/>
    </location>
    <ligand>
        <name>heme</name>
        <dbReference type="ChEBI" id="CHEBI:30413"/>
    </ligand>
    <ligandPart>
        <name>Fe</name>
        <dbReference type="ChEBI" id="CHEBI:18248"/>
    </ligandPart>
</feature>
<evidence type="ECO:0000256" key="3">
    <source>
        <dbReference type="ARBA" id="ARBA00004613"/>
    </source>
</evidence>
<dbReference type="Pfam" id="PF05730">
    <property type="entry name" value="CFEM"/>
    <property type="match status" value="1"/>
</dbReference>
<evidence type="ECO:0000256" key="12">
    <source>
        <dbReference type="ARBA" id="ARBA00023288"/>
    </source>
</evidence>
<keyword evidence="11 14" id="KW-1015">Disulfide bond</keyword>
<feature type="transmembrane region" description="Helical" evidence="15">
    <location>
        <begin position="186"/>
        <end position="208"/>
    </location>
</feature>
<evidence type="ECO:0000259" key="17">
    <source>
        <dbReference type="PROSITE" id="PS52012"/>
    </source>
</evidence>
<feature type="signal peptide" evidence="16">
    <location>
        <begin position="1"/>
        <end position="20"/>
    </location>
</feature>
<dbReference type="OrthoDB" id="408702at2759"/>
<evidence type="ECO:0000256" key="8">
    <source>
        <dbReference type="ARBA" id="ARBA00022729"/>
    </source>
</evidence>
<feature type="transmembrane region" description="Helical" evidence="15">
    <location>
        <begin position="142"/>
        <end position="166"/>
    </location>
</feature>
<feature type="transmembrane region" description="Helical" evidence="15">
    <location>
        <begin position="220"/>
        <end position="240"/>
    </location>
</feature>
<evidence type="ECO:0000313" key="19">
    <source>
        <dbReference type="Proteomes" id="UP000799764"/>
    </source>
</evidence>
<feature type="chain" id="PRO_5040419775" description="CFEM domain-containing protein" evidence="16">
    <location>
        <begin position="21"/>
        <end position="265"/>
    </location>
</feature>
<dbReference type="Pfam" id="PF20684">
    <property type="entry name" value="Fung_rhodopsin"/>
    <property type="match status" value="1"/>
</dbReference>
<keyword evidence="8 16" id="KW-0732">Signal</keyword>
<evidence type="ECO:0000256" key="6">
    <source>
        <dbReference type="ARBA" id="ARBA00022622"/>
    </source>
</evidence>
<keyword evidence="6" id="KW-0336">GPI-anchor</keyword>
<comment type="similarity">
    <text evidence="4">Belongs to the RBT5 family.</text>
</comment>
<feature type="disulfide bond" evidence="14">
    <location>
        <begin position="56"/>
        <end position="63"/>
    </location>
</feature>
<comment type="subcellular location">
    <subcellularLocation>
        <location evidence="2">Membrane</location>
        <topology evidence="2">Lipid-anchor</topology>
        <topology evidence="2">GPI-anchor</topology>
    </subcellularLocation>
    <subcellularLocation>
        <location evidence="1">Membrane</location>
        <topology evidence="1">Multi-pass membrane protein</topology>
    </subcellularLocation>
    <subcellularLocation>
        <location evidence="3">Secreted</location>
    </subcellularLocation>
</comment>
<evidence type="ECO:0000256" key="9">
    <source>
        <dbReference type="ARBA" id="ARBA00022989"/>
    </source>
</evidence>
<dbReference type="Proteomes" id="UP000799764">
    <property type="component" value="Unassembled WGS sequence"/>
</dbReference>
<keyword evidence="14" id="KW-0479">Metal-binding</keyword>
<dbReference type="SMART" id="SM00747">
    <property type="entry name" value="CFEM"/>
    <property type="match status" value="1"/>
</dbReference>
<evidence type="ECO:0000256" key="11">
    <source>
        <dbReference type="ARBA" id="ARBA00023157"/>
    </source>
</evidence>
<dbReference type="GO" id="GO:0005576">
    <property type="term" value="C:extracellular region"/>
    <property type="evidence" value="ECO:0007669"/>
    <property type="project" value="UniProtKB-SubCell"/>
</dbReference>
<keyword evidence="5" id="KW-0964">Secreted</keyword>
<keyword evidence="7 15" id="KW-0812">Transmembrane</keyword>
<evidence type="ECO:0000256" key="16">
    <source>
        <dbReference type="SAM" id="SignalP"/>
    </source>
</evidence>